<keyword evidence="3 5" id="KW-0238">DNA-binding</keyword>
<dbReference type="InterPro" id="IPR050090">
    <property type="entry name" value="Tyrosine_recombinase_XerCD"/>
</dbReference>
<feature type="domain" description="Core-binding (CB)" evidence="7">
    <location>
        <begin position="60"/>
        <end position="138"/>
    </location>
</feature>
<dbReference type="Proteomes" id="UP000035034">
    <property type="component" value="Unassembled WGS sequence"/>
</dbReference>
<dbReference type="InterPro" id="IPR010998">
    <property type="entry name" value="Integrase_recombinase_N"/>
</dbReference>
<dbReference type="InterPro" id="IPR004107">
    <property type="entry name" value="Integrase_SAM-like_N"/>
</dbReference>
<dbReference type="Gene3D" id="1.10.150.130">
    <property type="match status" value="1"/>
</dbReference>
<organism evidence="8 9">
    <name type="scientific">Gordonia effusa NBRC 100432</name>
    <dbReference type="NCBI Taxonomy" id="1077974"/>
    <lineage>
        <taxon>Bacteria</taxon>
        <taxon>Bacillati</taxon>
        <taxon>Actinomycetota</taxon>
        <taxon>Actinomycetes</taxon>
        <taxon>Mycobacteriales</taxon>
        <taxon>Gordoniaceae</taxon>
        <taxon>Gordonia</taxon>
    </lineage>
</organism>
<evidence type="ECO:0000256" key="2">
    <source>
        <dbReference type="ARBA" id="ARBA00022908"/>
    </source>
</evidence>
<dbReference type="Pfam" id="PF26003">
    <property type="entry name" value="Integrase_N_phage"/>
    <property type="match status" value="1"/>
</dbReference>
<dbReference type="InterPro" id="IPR002104">
    <property type="entry name" value="Integrase_catalytic"/>
</dbReference>
<keyword evidence="2" id="KW-0229">DNA integration</keyword>
<evidence type="ECO:0000256" key="5">
    <source>
        <dbReference type="PROSITE-ProRule" id="PRU01248"/>
    </source>
</evidence>
<protein>
    <submittedName>
        <fullName evidence="8">Putative integrase</fullName>
    </submittedName>
</protein>
<keyword evidence="4" id="KW-0233">DNA recombination</keyword>
<dbReference type="PANTHER" id="PTHR30349">
    <property type="entry name" value="PHAGE INTEGRASE-RELATED"/>
    <property type="match status" value="1"/>
</dbReference>
<dbReference type="InterPro" id="IPR011010">
    <property type="entry name" value="DNA_brk_join_enz"/>
</dbReference>
<dbReference type="CDD" id="cd01189">
    <property type="entry name" value="INT_ICEBs1_C_like"/>
    <property type="match status" value="1"/>
</dbReference>
<dbReference type="PROSITE" id="PS51900">
    <property type="entry name" value="CB"/>
    <property type="match status" value="1"/>
</dbReference>
<dbReference type="RefSeq" id="WP_007317450.1">
    <property type="nucleotide sequence ID" value="NZ_BAEH01000046.1"/>
</dbReference>
<evidence type="ECO:0000313" key="9">
    <source>
        <dbReference type="Proteomes" id="UP000035034"/>
    </source>
</evidence>
<sequence>MRNGGHQASYLHNGERYYALRVYDAKMDAEGWLANERRLIELGGWKPPADREAQYRNAQTTVRNYADQWVRERDLAPTTRRLYRNALDTRILPTFGDERLADITPALVRTWWAGLNSNTPTGNSHAYRLLRTIFGTAVGDKLIDENPVRVEGAGKLAQRRELEVLTAAELRAVVDDMPVEYRAATLVLAWCGLRFGELIELRRKDIERADGVPVAVKVRRAASRVDGAIVVGEPKSDAGIRDVAIPPHVGAELAKHMRERVNNGPDSFMFSTRRGGARLTQRAFTLAFKKSAASVGRGDLRVHDLRHTGATLAAQAGATTRDLMDRLGHSTPAMSMRYQHSSAARDAAIATRLSELAGE</sequence>
<dbReference type="Gene3D" id="1.10.443.10">
    <property type="entry name" value="Intergrase catalytic core"/>
    <property type="match status" value="1"/>
</dbReference>
<accession>H0QZ62</accession>
<dbReference type="InterPro" id="IPR044068">
    <property type="entry name" value="CB"/>
</dbReference>
<dbReference type="Pfam" id="PF14659">
    <property type="entry name" value="Phage_int_SAM_3"/>
    <property type="match status" value="1"/>
</dbReference>
<name>H0QZ62_9ACTN</name>
<proteinExistence type="inferred from homology"/>
<dbReference type="eggNOG" id="COG0582">
    <property type="taxonomic scope" value="Bacteria"/>
</dbReference>
<reference evidence="8 9" key="1">
    <citation type="submission" date="2011-12" db="EMBL/GenBank/DDBJ databases">
        <title>Whole genome shotgun sequence of Gordonia effusa NBRC 100432.</title>
        <authorList>
            <person name="Yoshida I."/>
            <person name="Takarada H."/>
            <person name="Hosoyama A."/>
            <person name="Tsuchikane K."/>
            <person name="Katsumata H."/>
            <person name="Yamazaki S."/>
            <person name="Fujita N."/>
        </authorList>
    </citation>
    <scope>NUCLEOTIDE SEQUENCE [LARGE SCALE GENOMIC DNA]</scope>
    <source>
        <strain evidence="8 9">NBRC 100432</strain>
    </source>
</reference>
<dbReference type="GO" id="GO:0006310">
    <property type="term" value="P:DNA recombination"/>
    <property type="evidence" value="ECO:0007669"/>
    <property type="project" value="UniProtKB-KW"/>
</dbReference>
<dbReference type="EMBL" id="BAEH01000046">
    <property type="protein sequence ID" value="GAB18113.1"/>
    <property type="molecule type" value="Genomic_DNA"/>
</dbReference>
<feature type="domain" description="Tyr recombinase" evidence="6">
    <location>
        <begin position="160"/>
        <end position="351"/>
    </location>
</feature>
<evidence type="ECO:0000256" key="3">
    <source>
        <dbReference type="ARBA" id="ARBA00023125"/>
    </source>
</evidence>
<dbReference type="InterPro" id="IPR013762">
    <property type="entry name" value="Integrase-like_cat_sf"/>
</dbReference>
<evidence type="ECO:0000256" key="1">
    <source>
        <dbReference type="ARBA" id="ARBA00008857"/>
    </source>
</evidence>
<comment type="caution">
    <text evidence="8">The sequence shown here is derived from an EMBL/GenBank/DDBJ whole genome shotgun (WGS) entry which is preliminary data.</text>
</comment>
<dbReference type="GO" id="GO:0003677">
    <property type="term" value="F:DNA binding"/>
    <property type="evidence" value="ECO:0007669"/>
    <property type="project" value="UniProtKB-UniRule"/>
</dbReference>
<comment type="similarity">
    <text evidence="1">Belongs to the 'phage' integrase family.</text>
</comment>
<dbReference type="InterPro" id="IPR058717">
    <property type="entry name" value="Phage_L5_Integrase_N"/>
</dbReference>
<dbReference type="PROSITE" id="PS51898">
    <property type="entry name" value="TYR_RECOMBINASE"/>
    <property type="match status" value="1"/>
</dbReference>
<evidence type="ECO:0000256" key="4">
    <source>
        <dbReference type="ARBA" id="ARBA00023172"/>
    </source>
</evidence>
<dbReference type="AlphaFoldDB" id="H0QZ62"/>
<evidence type="ECO:0000259" key="6">
    <source>
        <dbReference type="PROSITE" id="PS51898"/>
    </source>
</evidence>
<dbReference type="PANTHER" id="PTHR30349:SF64">
    <property type="entry name" value="PROPHAGE INTEGRASE INTD-RELATED"/>
    <property type="match status" value="1"/>
</dbReference>
<dbReference type="STRING" id="1077974.GOEFS_046_00690"/>
<evidence type="ECO:0000313" key="8">
    <source>
        <dbReference type="EMBL" id="GAB18113.1"/>
    </source>
</evidence>
<dbReference type="GO" id="GO:0015074">
    <property type="term" value="P:DNA integration"/>
    <property type="evidence" value="ECO:0007669"/>
    <property type="project" value="UniProtKB-KW"/>
</dbReference>
<gene>
    <name evidence="8" type="ORF">GOEFS_046_00690</name>
</gene>
<evidence type="ECO:0000259" key="7">
    <source>
        <dbReference type="PROSITE" id="PS51900"/>
    </source>
</evidence>
<dbReference type="SUPFAM" id="SSF56349">
    <property type="entry name" value="DNA breaking-rejoining enzymes"/>
    <property type="match status" value="1"/>
</dbReference>
<dbReference type="Pfam" id="PF00589">
    <property type="entry name" value="Phage_integrase"/>
    <property type="match status" value="1"/>
</dbReference>
<keyword evidence="9" id="KW-1185">Reference proteome</keyword>